<protein>
    <submittedName>
        <fullName evidence="1">Uncharacterized protein</fullName>
    </submittedName>
</protein>
<organism evidence="1">
    <name type="scientific">Opuntia streptacantha</name>
    <name type="common">Prickly pear cactus</name>
    <name type="synonym">Opuntia cardona</name>
    <dbReference type="NCBI Taxonomy" id="393608"/>
    <lineage>
        <taxon>Eukaryota</taxon>
        <taxon>Viridiplantae</taxon>
        <taxon>Streptophyta</taxon>
        <taxon>Embryophyta</taxon>
        <taxon>Tracheophyta</taxon>
        <taxon>Spermatophyta</taxon>
        <taxon>Magnoliopsida</taxon>
        <taxon>eudicotyledons</taxon>
        <taxon>Gunneridae</taxon>
        <taxon>Pentapetalae</taxon>
        <taxon>Caryophyllales</taxon>
        <taxon>Cactineae</taxon>
        <taxon>Cactaceae</taxon>
        <taxon>Opuntioideae</taxon>
        <taxon>Opuntia</taxon>
    </lineage>
</organism>
<name>A0A7C9EFM3_OPUST</name>
<accession>A0A7C9EFM3</accession>
<reference evidence="1" key="2">
    <citation type="submission" date="2020-07" db="EMBL/GenBank/DDBJ databases">
        <authorList>
            <person name="Vera ALvarez R."/>
            <person name="Arias-Moreno D.M."/>
            <person name="Jimenez-Jacinto V."/>
            <person name="Jimenez-Bremont J.F."/>
            <person name="Swaminathan K."/>
            <person name="Moose S.P."/>
            <person name="Guerrero-Gonzalez M.L."/>
            <person name="Marino-Ramirez L."/>
            <person name="Landsman D."/>
            <person name="Rodriguez-Kessler M."/>
            <person name="Delgado-Sanchez P."/>
        </authorList>
    </citation>
    <scope>NUCLEOTIDE SEQUENCE</scope>
    <source>
        <tissue evidence="1">Cladode</tissue>
    </source>
</reference>
<reference evidence="1" key="1">
    <citation type="journal article" date="2013" name="J. Plant Res.">
        <title>Effect of fungi and light on seed germination of three Opuntia species from semiarid lands of central Mexico.</title>
        <authorList>
            <person name="Delgado-Sanchez P."/>
            <person name="Jimenez-Bremont J.F."/>
            <person name="Guerrero-Gonzalez Mde L."/>
            <person name="Flores J."/>
        </authorList>
    </citation>
    <scope>NUCLEOTIDE SEQUENCE</scope>
    <source>
        <tissue evidence="1">Cladode</tissue>
    </source>
</reference>
<sequence>MERCNRADAQRCNHFLQQFPLWNGDLENLIDPVAPLLHSAVRVREKGAGWIRAEQGSCFYSANHTRDQEILKDFLGLQYVIITFRLICCETVSKKLARMVLEIGSGDQFPSSCFGV</sequence>
<dbReference type="EMBL" id="GISG01239957">
    <property type="protein sequence ID" value="MBA4668481.1"/>
    <property type="molecule type" value="Transcribed_RNA"/>
</dbReference>
<proteinExistence type="predicted"/>
<evidence type="ECO:0000313" key="1">
    <source>
        <dbReference type="EMBL" id="MBA4668481.1"/>
    </source>
</evidence>
<dbReference type="AlphaFoldDB" id="A0A7C9EFM3"/>